<dbReference type="UniPathway" id="UPA00034">
    <property type="reaction ID" value="UER00017"/>
</dbReference>
<comment type="pathway">
    <text evidence="2">Amino-acid biosynthesis; L-lysine biosynthesis via DAP pathway; (S)-tetrahydrodipicolinate from L-aspartate: step 3/4.</text>
</comment>
<dbReference type="SUPFAM" id="SSF51569">
    <property type="entry name" value="Aldolase"/>
    <property type="match status" value="1"/>
</dbReference>
<dbReference type="GO" id="GO:0008840">
    <property type="term" value="F:4-hydroxy-tetrahydrodipicolinate synthase activity"/>
    <property type="evidence" value="ECO:0007669"/>
    <property type="project" value="UniProtKB-EC"/>
</dbReference>
<keyword evidence="7" id="KW-0457">Lysine biosynthesis</keyword>
<dbReference type="HAMAP" id="MF_00418">
    <property type="entry name" value="DapA"/>
    <property type="match status" value="1"/>
</dbReference>
<evidence type="ECO:0000256" key="4">
    <source>
        <dbReference type="ARBA" id="ARBA00022490"/>
    </source>
</evidence>
<name>A0A0W8E9V2_9ZZZZ</name>
<dbReference type="GO" id="GO:0019877">
    <property type="term" value="P:diaminopimelate biosynthetic process"/>
    <property type="evidence" value="ECO:0007669"/>
    <property type="project" value="UniProtKB-KW"/>
</dbReference>
<evidence type="ECO:0000256" key="9">
    <source>
        <dbReference type="ARBA" id="ARBA00023270"/>
    </source>
</evidence>
<evidence type="ECO:0000256" key="1">
    <source>
        <dbReference type="ARBA" id="ARBA00003294"/>
    </source>
</evidence>
<comment type="function">
    <text evidence="1">Catalyzes the condensation of (S)-aspartate-beta-semialdehyde [(S)-ASA] and pyruvate to 4-hydroxy-tetrahydrodipicolinate (HTPA).</text>
</comment>
<dbReference type="PIRSF" id="PIRSF001365">
    <property type="entry name" value="DHDPS"/>
    <property type="match status" value="1"/>
</dbReference>
<dbReference type="InterPro" id="IPR013785">
    <property type="entry name" value="Aldolase_TIM"/>
</dbReference>
<dbReference type="InterPro" id="IPR002220">
    <property type="entry name" value="DapA-like"/>
</dbReference>
<dbReference type="Pfam" id="PF00701">
    <property type="entry name" value="DHDPS"/>
    <property type="match status" value="1"/>
</dbReference>
<dbReference type="AlphaFoldDB" id="A0A0W8E9V2"/>
<dbReference type="CDD" id="cd00950">
    <property type="entry name" value="DHDPS"/>
    <property type="match status" value="1"/>
</dbReference>
<evidence type="ECO:0000256" key="5">
    <source>
        <dbReference type="ARBA" id="ARBA00022605"/>
    </source>
</evidence>
<evidence type="ECO:0000256" key="6">
    <source>
        <dbReference type="ARBA" id="ARBA00022915"/>
    </source>
</evidence>
<dbReference type="GO" id="GO:0009089">
    <property type="term" value="P:lysine biosynthetic process via diaminopimelate"/>
    <property type="evidence" value="ECO:0007669"/>
    <property type="project" value="UniProtKB-UniPathway"/>
</dbReference>
<protein>
    <recommendedName>
        <fullName evidence="3">4-hydroxy-tetrahydrodipicolinate synthase</fullName>
        <ecNumber evidence="3">4.3.3.7</ecNumber>
    </recommendedName>
</protein>
<dbReference type="PROSITE" id="PS00666">
    <property type="entry name" value="DHDPS_2"/>
    <property type="match status" value="1"/>
</dbReference>
<gene>
    <name evidence="11" type="ORF">ASZ90_017110</name>
</gene>
<evidence type="ECO:0000256" key="3">
    <source>
        <dbReference type="ARBA" id="ARBA00012086"/>
    </source>
</evidence>
<dbReference type="NCBIfam" id="TIGR00674">
    <property type="entry name" value="dapA"/>
    <property type="match status" value="1"/>
</dbReference>
<dbReference type="SMART" id="SM01130">
    <property type="entry name" value="DHDPS"/>
    <property type="match status" value="1"/>
</dbReference>
<dbReference type="InterPro" id="IPR005263">
    <property type="entry name" value="DapA"/>
</dbReference>
<reference evidence="11" key="1">
    <citation type="journal article" date="2015" name="Proc. Natl. Acad. Sci. U.S.A.">
        <title>Networks of energetic and metabolic interactions define dynamics in microbial communities.</title>
        <authorList>
            <person name="Embree M."/>
            <person name="Liu J.K."/>
            <person name="Al-Bassam M.M."/>
            <person name="Zengler K."/>
        </authorList>
    </citation>
    <scope>NUCLEOTIDE SEQUENCE</scope>
</reference>
<keyword evidence="5" id="KW-0028">Amino-acid biosynthesis</keyword>
<evidence type="ECO:0000313" key="11">
    <source>
        <dbReference type="EMBL" id="KUG05428.1"/>
    </source>
</evidence>
<dbReference type="PRINTS" id="PR00146">
    <property type="entry name" value="DHPICSNTHASE"/>
</dbReference>
<dbReference type="EC" id="4.3.3.7" evidence="3"/>
<accession>A0A0W8E9V2</accession>
<dbReference type="PANTHER" id="PTHR12128">
    <property type="entry name" value="DIHYDRODIPICOLINATE SYNTHASE"/>
    <property type="match status" value="1"/>
</dbReference>
<evidence type="ECO:0000256" key="2">
    <source>
        <dbReference type="ARBA" id="ARBA00005120"/>
    </source>
</evidence>
<dbReference type="Gene3D" id="3.20.20.70">
    <property type="entry name" value="Aldolase class I"/>
    <property type="match status" value="1"/>
</dbReference>
<evidence type="ECO:0000256" key="8">
    <source>
        <dbReference type="ARBA" id="ARBA00023239"/>
    </source>
</evidence>
<evidence type="ECO:0000256" key="7">
    <source>
        <dbReference type="ARBA" id="ARBA00023154"/>
    </source>
</evidence>
<dbReference type="InterPro" id="IPR020625">
    <property type="entry name" value="Schiff_base-form_aldolases_AS"/>
</dbReference>
<dbReference type="EMBL" id="LNQE01001813">
    <property type="protein sequence ID" value="KUG05428.1"/>
    <property type="molecule type" value="Genomic_DNA"/>
</dbReference>
<evidence type="ECO:0000256" key="10">
    <source>
        <dbReference type="ARBA" id="ARBA00047836"/>
    </source>
</evidence>
<keyword evidence="9" id="KW-0704">Schiff base</keyword>
<organism evidence="11">
    <name type="scientific">hydrocarbon metagenome</name>
    <dbReference type="NCBI Taxonomy" id="938273"/>
    <lineage>
        <taxon>unclassified sequences</taxon>
        <taxon>metagenomes</taxon>
        <taxon>ecological metagenomes</taxon>
    </lineage>
</organism>
<comment type="caution">
    <text evidence="11">The sequence shown here is derived from an EMBL/GenBank/DDBJ whole genome shotgun (WGS) entry which is preliminary data.</text>
</comment>
<dbReference type="PANTHER" id="PTHR12128:SF66">
    <property type="entry name" value="4-HYDROXY-2-OXOGLUTARATE ALDOLASE, MITOCHONDRIAL"/>
    <property type="match status" value="1"/>
</dbReference>
<sequence length="300" mass="32516">MSKPVLFTGSAVAIITPFKNEAIDFDKLEELIEFQITNGSDAIVICGTTGEVSTLPDQEHVAAVKFTVEKAGHRLPVIAGAGSNHTQHGIELSQAVEAAGADGILSVSPYYNKTTQKGLYEHYKVIANSVKIPIILYNVPTRTSLNIDPETIRDLSLIDNIVAIKECNFSQVGDIVNLCGEDFTIYSGDDGVVVPMMSLGAKGVISTTANLIPRDFHDMTARYLDGDVEGARKIQLRALNLIKALFIEVSPIPIKAALNLIGMDVGICRMPLVEMSEKNLEVLKQAMVDYGFSCSEAYRP</sequence>
<keyword evidence="4" id="KW-0963">Cytoplasm</keyword>
<keyword evidence="6" id="KW-0220">Diaminopimelate biosynthesis</keyword>
<proteinExistence type="inferred from homology"/>
<dbReference type="GO" id="GO:0005829">
    <property type="term" value="C:cytosol"/>
    <property type="evidence" value="ECO:0007669"/>
    <property type="project" value="TreeGrafter"/>
</dbReference>
<comment type="catalytic activity">
    <reaction evidence="10">
        <text>L-aspartate 4-semialdehyde + pyruvate = (2S,4S)-4-hydroxy-2,3,4,5-tetrahydrodipicolinate + H2O + H(+)</text>
        <dbReference type="Rhea" id="RHEA:34171"/>
        <dbReference type="ChEBI" id="CHEBI:15361"/>
        <dbReference type="ChEBI" id="CHEBI:15377"/>
        <dbReference type="ChEBI" id="CHEBI:15378"/>
        <dbReference type="ChEBI" id="CHEBI:67139"/>
        <dbReference type="ChEBI" id="CHEBI:537519"/>
        <dbReference type="EC" id="4.3.3.7"/>
    </reaction>
</comment>
<keyword evidence="8 11" id="KW-0456">Lyase</keyword>